<dbReference type="EMBL" id="GL443422">
    <property type="protein sequence ID" value="EFN62123.1"/>
    <property type="molecule type" value="Genomic_DNA"/>
</dbReference>
<reference evidence="1 2" key="1">
    <citation type="journal article" date="2010" name="Science">
        <title>Genomic comparison of the ants Camponotus floridanus and Harpegnathos saltator.</title>
        <authorList>
            <person name="Bonasio R."/>
            <person name="Zhang G."/>
            <person name="Ye C."/>
            <person name="Mutti N.S."/>
            <person name="Fang X."/>
            <person name="Qin N."/>
            <person name="Donahue G."/>
            <person name="Yang P."/>
            <person name="Li Q."/>
            <person name="Li C."/>
            <person name="Zhang P."/>
            <person name="Huang Z."/>
            <person name="Berger S.L."/>
            <person name="Reinberg D."/>
            <person name="Wang J."/>
            <person name="Liebig J."/>
        </authorList>
    </citation>
    <scope>NUCLEOTIDE SEQUENCE [LARGE SCALE GENOMIC DNA]</scope>
    <source>
        <strain evidence="2">C129</strain>
    </source>
</reference>
<dbReference type="AlphaFoldDB" id="E2AWR6"/>
<evidence type="ECO:0000313" key="1">
    <source>
        <dbReference type="EMBL" id="EFN62123.1"/>
    </source>
</evidence>
<dbReference type="OrthoDB" id="7700477at2759"/>
<protein>
    <submittedName>
        <fullName evidence="1">Uncharacterized protein</fullName>
    </submittedName>
</protein>
<organism evidence="2">
    <name type="scientific">Camponotus floridanus</name>
    <name type="common">Florida carpenter ant</name>
    <dbReference type="NCBI Taxonomy" id="104421"/>
    <lineage>
        <taxon>Eukaryota</taxon>
        <taxon>Metazoa</taxon>
        <taxon>Ecdysozoa</taxon>
        <taxon>Arthropoda</taxon>
        <taxon>Hexapoda</taxon>
        <taxon>Insecta</taxon>
        <taxon>Pterygota</taxon>
        <taxon>Neoptera</taxon>
        <taxon>Endopterygota</taxon>
        <taxon>Hymenoptera</taxon>
        <taxon>Apocrita</taxon>
        <taxon>Aculeata</taxon>
        <taxon>Formicoidea</taxon>
        <taxon>Formicidae</taxon>
        <taxon>Formicinae</taxon>
        <taxon>Camponotus</taxon>
    </lineage>
</organism>
<dbReference type="InParanoid" id="E2AWR6"/>
<evidence type="ECO:0000313" key="2">
    <source>
        <dbReference type="Proteomes" id="UP000000311"/>
    </source>
</evidence>
<sequence length="86" mass="10007">MVDKRLEIHEEQCRFSLDRREDDILQDEEIGLPLHNELALDILETKLKNKEFFESMALRNFTGSWYLGYPIAATRNVVPDTVRGVG</sequence>
<dbReference type="Proteomes" id="UP000000311">
    <property type="component" value="Unassembled WGS sequence"/>
</dbReference>
<gene>
    <name evidence="1" type="ORF">EAG_02528</name>
</gene>
<name>E2AWR6_CAMFO</name>
<accession>E2AWR6</accession>
<keyword evidence="2" id="KW-1185">Reference proteome</keyword>
<proteinExistence type="predicted"/>